<keyword evidence="1" id="KW-0677">Repeat</keyword>
<feature type="repeat" description="ANK" evidence="3">
    <location>
        <begin position="15"/>
        <end position="47"/>
    </location>
</feature>
<sequence length="337" mass="37040">MLLKKETSISFQIRDGRTLLDIAVKANHYAVVRTLLEKGADVKGRFQNQSIKSHLTAQNELPLAVASRLGFASIVECLLDFGANVNEKGLPCLPNSVGFRADCPVLAIAAYMGHYEVVDRLLSRKADINATDGSCRTPLSLAARKGHGRIVQLLLQQDADTELSDSKDGGTPLAFAAACGHHQVVGLLLEKGANIEAKDFESKAVIFHAIHARSSESLRLLLNWGADTNVALSGETPLFYAIRHTNVEAVDLLVRYGARISMKNKFGELPLQYARDQLAHPTNGFNVESHQLHRTKCEEIIRRLESATVEHNQHLGMATKPTLKSRAQKTLVQLIKR</sequence>
<keyword evidence="4" id="KW-0689">Ribosomal protein</keyword>
<feature type="repeat" description="ANK" evidence="3">
    <location>
        <begin position="106"/>
        <end position="133"/>
    </location>
</feature>
<evidence type="ECO:0000313" key="5">
    <source>
        <dbReference type="Proteomes" id="UP001281614"/>
    </source>
</evidence>
<gene>
    <name evidence="4" type="ORF">CKAH01_07668</name>
</gene>
<accession>A0AAE0D1P7</accession>
<feature type="repeat" description="ANK" evidence="3">
    <location>
        <begin position="168"/>
        <end position="200"/>
    </location>
</feature>
<dbReference type="Proteomes" id="UP001281614">
    <property type="component" value="Unassembled WGS sequence"/>
</dbReference>
<dbReference type="PANTHER" id="PTHR24173">
    <property type="entry name" value="ANKYRIN REPEAT CONTAINING"/>
    <property type="match status" value="1"/>
</dbReference>
<dbReference type="SUPFAM" id="SSF48403">
    <property type="entry name" value="Ankyrin repeat"/>
    <property type="match status" value="2"/>
</dbReference>
<dbReference type="EMBL" id="VYYT01000411">
    <property type="protein sequence ID" value="KAK2736981.1"/>
    <property type="molecule type" value="Genomic_DNA"/>
</dbReference>
<dbReference type="Gene3D" id="1.25.40.20">
    <property type="entry name" value="Ankyrin repeat-containing domain"/>
    <property type="match status" value="2"/>
</dbReference>
<dbReference type="PROSITE" id="PS50088">
    <property type="entry name" value="ANK_REPEAT"/>
    <property type="match status" value="6"/>
</dbReference>
<keyword evidence="4" id="KW-0687">Ribonucleoprotein</keyword>
<evidence type="ECO:0000256" key="2">
    <source>
        <dbReference type="ARBA" id="ARBA00023043"/>
    </source>
</evidence>
<evidence type="ECO:0000313" key="4">
    <source>
        <dbReference type="EMBL" id="KAK2736981.1"/>
    </source>
</evidence>
<dbReference type="Pfam" id="PF12796">
    <property type="entry name" value="Ank_2"/>
    <property type="match status" value="2"/>
</dbReference>
<feature type="repeat" description="ANK" evidence="3">
    <location>
        <begin position="58"/>
        <end position="90"/>
    </location>
</feature>
<protein>
    <submittedName>
        <fullName evidence="4">37s ribosomal protein rsm22</fullName>
    </submittedName>
</protein>
<keyword evidence="2 3" id="KW-0040">ANK repeat</keyword>
<dbReference type="SMART" id="SM00248">
    <property type="entry name" value="ANK"/>
    <property type="match status" value="7"/>
</dbReference>
<keyword evidence="5" id="KW-1185">Reference proteome</keyword>
<feature type="repeat" description="ANK" evidence="3">
    <location>
        <begin position="134"/>
        <end position="166"/>
    </location>
</feature>
<evidence type="ECO:0000256" key="1">
    <source>
        <dbReference type="ARBA" id="ARBA00022737"/>
    </source>
</evidence>
<reference evidence="4" key="1">
    <citation type="submission" date="2023-02" db="EMBL/GenBank/DDBJ databases">
        <title>Colletotrichum kahawae CIFC_Que2 genome sequencing and assembly.</title>
        <authorList>
            <person name="Baroncelli R."/>
        </authorList>
    </citation>
    <scope>NUCLEOTIDE SEQUENCE</scope>
    <source>
        <strain evidence="4">CIFC_Que2</strain>
    </source>
</reference>
<dbReference type="PANTHER" id="PTHR24173:SF74">
    <property type="entry name" value="ANKYRIN REPEAT DOMAIN-CONTAINING PROTEIN 16"/>
    <property type="match status" value="1"/>
</dbReference>
<dbReference type="InterPro" id="IPR002110">
    <property type="entry name" value="Ankyrin_rpt"/>
</dbReference>
<dbReference type="PROSITE" id="PS50297">
    <property type="entry name" value="ANK_REP_REGION"/>
    <property type="match status" value="4"/>
</dbReference>
<proteinExistence type="predicted"/>
<dbReference type="GO" id="GO:0005840">
    <property type="term" value="C:ribosome"/>
    <property type="evidence" value="ECO:0007669"/>
    <property type="project" value="UniProtKB-KW"/>
</dbReference>
<name>A0AAE0D1P7_COLKA</name>
<organism evidence="4 5">
    <name type="scientific">Colletotrichum kahawae</name>
    <name type="common">Coffee berry disease fungus</name>
    <dbReference type="NCBI Taxonomy" id="34407"/>
    <lineage>
        <taxon>Eukaryota</taxon>
        <taxon>Fungi</taxon>
        <taxon>Dikarya</taxon>
        <taxon>Ascomycota</taxon>
        <taxon>Pezizomycotina</taxon>
        <taxon>Sordariomycetes</taxon>
        <taxon>Hypocreomycetidae</taxon>
        <taxon>Glomerellales</taxon>
        <taxon>Glomerellaceae</taxon>
        <taxon>Colletotrichum</taxon>
        <taxon>Colletotrichum gloeosporioides species complex</taxon>
    </lineage>
</organism>
<dbReference type="AlphaFoldDB" id="A0AAE0D1P7"/>
<evidence type="ECO:0000256" key="3">
    <source>
        <dbReference type="PROSITE-ProRule" id="PRU00023"/>
    </source>
</evidence>
<dbReference type="Pfam" id="PF00023">
    <property type="entry name" value="Ank"/>
    <property type="match status" value="1"/>
</dbReference>
<dbReference type="InterPro" id="IPR036770">
    <property type="entry name" value="Ankyrin_rpt-contain_sf"/>
</dbReference>
<feature type="repeat" description="ANK" evidence="3">
    <location>
        <begin position="233"/>
        <end position="265"/>
    </location>
</feature>
<comment type="caution">
    <text evidence="4">The sequence shown here is derived from an EMBL/GenBank/DDBJ whole genome shotgun (WGS) entry which is preliminary data.</text>
</comment>